<dbReference type="EMBL" id="HACM01007324">
    <property type="protein sequence ID" value="CRZ07766.1"/>
    <property type="molecule type" value="Transcribed_RNA"/>
</dbReference>
<feature type="region of interest" description="Disordered" evidence="1">
    <location>
        <begin position="121"/>
        <end position="160"/>
    </location>
</feature>
<evidence type="ECO:0000256" key="1">
    <source>
        <dbReference type="SAM" id="MobiDB-lite"/>
    </source>
</evidence>
<accession>A0A0H5R0M4</accession>
<evidence type="ECO:0000313" key="2">
    <source>
        <dbReference type="EMBL" id="CRZ07763.1"/>
    </source>
</evidence>
<reference evidence="2" key="1">
    <citation type="submission" date="2015-04" db="EMBL/GenBank/DDBJ databases">
        <title>The genome sequence of the plant pathogenic Rhizarian Plasmodiophora brassicae reveals insights in its biotrophic life cycle and the origin of chitin synthesis.</title>
        <authorList>
            <person name="Schwelm A."/>
            <person name="Fogelqvist J."/>
            <person name="Knaust A."/>
            <person name="Julke S."/>
            <person name="Lilja T."/>
            <person name="Dhandapani V."/>
            <person name="Bonilla-Rosso G."/>
            <person name="Karlsson M."/>
            <person name="Shevchenko A."/>
            <person name="Choi S.R."/>
            <person name="Kim H.G."/>
            <person name="Park J.Y."/>
            <person name="Lim Y.P."/>
            <person name="Ludwig-Muller J."/>
            <person name="Dixelius C."/>
        </authorList>
    </citation>
    <scope>NUCLEOTIDE SEQUENCE</scope>
    <source>
        <tissue evidence="2">Potato root galls</tissue>
    </source>
</reference>
<proteinExistence type="predicted"/>
<organism evidence="2">
    <name type="scientific">Spongospora subterranea</name>
    <dbReference type="NCBI Taxonomy" id="70186"/>
    <lineage>
        <taxon>Eukaryota</taxon>
        <taxon>Sar</taxon>
        <taxon>Rhizaria</taxon>
        <taxon>Endomyxa</taxon>
        <taxon>Phytomyxea</taxon>
        <taxon>Plasmodiophorida</taxon>
        <taxon>Plasmodiophoridae</taxon>
        <taxon>Spongospora</taxon>
    </lineage>
</organism>
<protein>
    <submittedName>
        <fullName evidence="2">Uncharacterized protein</fullName>
    </submittedName>
</protein>
<name>A0A0H5R0M4_9EUKA</name>
<dbReference type="EMBL" id="HACM01007321">
    <property type="protein sequence ID" value="CRZ07763.1"/>
    <property type="molecule type" value="Transcribed_RNA"/>
</dbReference>
<dbReference type="AlphaFoldDB" id="A0A0H5R0M4"/>
<feature type="compositionally biased region" description="Acidic residues" evidence="1">
    <location>
        <begin position="130"/>
        <end position="150"/>
    </location>
</feature>
<sequence length="160" mass="18487">MAQREYLARLRRRLHAAWKISEQTAADVYRAAKDRYNTGRMDVILDVGRLVWVTQVASAPVLEERQSRRFLPRLTGPWRVLSRHENATDTYRLRHVTTGKEASFNVDQMVPVRIDDDEAMSAGTISKEEMDFEPYDPADFESSEDDDDQDGSWSPVRLPD</sequence>